<dbReference type="GO" id="GO:0044208">
    <property type="term" value="P:'de novo' AMP biosynthetic process"/>
    <property type="evidence" value="ECO:0007669"/>
    <property type="project" value="UniProtKB-UniRule"/>
</dbReference>
<protein>
    <recommendedName>
        <fullName evidence="8 10">Adenylosuccinate synthetase</fullName>
        <shortName evidence="8">AMPSase</shortName>
        <shortName evidence="8">AdSS</shortName>
        <ecNumber evidence="8 10">6.3.4.4</ecNumber>
    </recommendedName>
    <alternativeName>
        <fullName evidence="8">IMP--aspartate ligase</fullName>
    </alternativeName>
</protein>
<comment type="subunit">
    <text evidence="1 8">Homodimer.</text>
</comment>
<comment type="catalytic activity">
    <reaction evidence="8 10">
        <text>IMP + L-aspartate + GTP = N(6)-(1,2-dicarboxyethyl)-AMP + GDP + phosphate + 2 H(+)</text>
        <dbReference type="Rhea" id="RHEA:15753"/>
        <dbReference type="ChEBI" id="CHEBI:15378"/>
        <dbReference type="ChEBI" id="CHEBI:29991"/>
        <dbReference type="ChEBI" id="CHEBI:37565"/>
        <dbReference type="ChEBI" id="CHEBI:43474"/>
        <dbReference type="ChEBI" id="CHEBI:57567"/>
        <dbReference type="ChEBI" id="CHEBI:58053"/>
        <dbReference type="ChEBI" id="CHEBI:58189"/>
        <dbReference type="EC" id="6.3.4.4"/>
    </reaction>
</comment>
<evidence type="ECO:0000256" key="7">
    <source>
        <dbReference type="ARBA" id="ARBA00023134"/>
    </source>
</evidence>
<dbReference type="GO" id="GO:0046040">
    <property type="term" value="P:IMP metabolic process"/>
    <property type="evidence" value="ECO:0007669"/>
    <property type="project" value="TreeGrafter"/>
</dbReference>
<evidence type="ECO:0000256" key="3">
    <source>
        <dbReference type="ARBA" id="ARBA00022723"/>
    </source>
</evidence>
<dbReference type="Proteomes" id="UP000541810">
    <property type="component" value="Unassembled WGS sequence"/>
</dbReference>
<dbReference type="SMART" id="SM00788">
    <property type="entry name" value="Adenylsucc_synt"/>
    <property type="match status" value="1"/>
</dbReference>
<dbReference type="InterPro" id="IPR042110">
    <property type="entry name" value="Adenylosuccinate_synth_dom2"/>
</dbReference>
<evidence type="ECO:0000313" key="11">
    <source>
        <dbReference type="EMBL" id="MBB6428767.1"/>
    </source>
</evidence>
<feature type="binding site" evidence="8">
    <location>
        <begin position="451"/>
        <end position="453"/>
    </location>
    <ligand>
        <name>GTP</name>
        <dbReference type="ChEBI" id="CHEBI:37565"/>
    </ligand>
</feature>
<dbReference type="FunFam" id="3.90.170.10:FF:000001">
    <property type="entry name" value="Adenylosuccinate synthetase"/>
    <property type="match status" value="1"/>
</dbReference>
<feature type="binding site" description="in other chain" evidence="8">
    <location>
        <position position="262"/>
    </location>
    <ligand>
        <name>IMP</name>
        <dbReference type="ChEBI" id="CHEBI:58053"/>
        <note>ligand shared between dimeric partners</note>
    </ligand>
</feature>
<dbReference type="InterPro" id="IPR001114">
    <property type="entry name" value="Adenylosuccinate_synthetase"/>
</dbReference>
<evidence type="ECO:0000256" key="9">
    <source>
        <dbReference type="PROSITE-ProRule" id="PRU10134"/>
    </source>
</evidence>
<dbReference type="Gene3D" id="3.40.440.10">
    <property type="entry name" value="Adenylosuccinate Synthetase, subunit A, domain 1"/>
    <property type="match status" value="1"/>
</dbReference>
<keyword evidence="4 8" id="KW-0547">Nucleotide-binding</keyword>
<dbReference type="HAMAP" id="MF_00011">
    <property type="entry name" value="Adenylosucc_synth"/>
    <property type="match status" value="1"/>
</dbReference>
<feature type="active site" evidence="9">
    <location>
        <position position="172"/>
    </location>
</feature>
<dbReference type="AlphaFoldDB" id="A0A7X0H485"/>
<dbReference type="FunFam" id="1.10.300.10:FF:000001">
    <property type="entry name" value="Adenylosuccinate synthetase"/>
    <property type="match status" value="1"/>
</dbReference>
<reference evidence="11 12" key="1">
    <citation type="submission" date="2020-08" db="EMBL/GenBank/DDBJ databases">
        <title>Genomic Encyclopedia of Type Strains, Phase IV (KMG-IV): sequencing the most valuable type-strain genomes for metagenomic binning, comparative biology and taxonomic classification.</title>
        <authorList>
            <person name="Goeker M."/>
        </authorList>
    </citation>
    <scope>NUCLEOTIDE SEQUENCE [LARGE SCALE GENOMIC DNA]</scope>
    <source>
        <strain evidence="11 12">DSM 103725</strain>
    </source>
</reference>
<keyword evidence="8" id="KW-0963">Cytoplasm</keyword>
<feature type="binding site" description="in other chain" evidence="8">
    <location>
        <begin position="62"/>
        <end position="65"/>
    </location>
    <ligand>
        <name>IMP</name>
        <dbReference type="ChEBI" id="CHEBI:58053"/>
        <note>ligand shared between dimeric partners</note>
    </ligand>
</feature>
<keyword evidence="12" id="KW-1185">Reference proteome</keyword>
<keyword evidence="6 8" id="KW-0460">Magnesium</keyword>
<organism evidence="11 12">
    <name type="scientific">Algisphaera agarilytica</name>
    <dbReference type="NCBI Taxonomy" id="1385975"/>
    <lineage>
        <taxon>Bacteria</taxon>
        <taxon>Pseudomonadati</taxon>
        <taxon>Planctomycetota</taxon>
        <taxon>Phycisphaerae</taxon>
        <taxon>Phycisphaerales</taxon>
        <taxon>Phycisphaeraceae</taxon>
        <taxon>Algisphaera</taxon>
    </lineage>
</organism>
<keyword evidence="7 8" id="KW-0342">GTP-binding</keyword>
<evidence type="ECO:0000256" key="2">
    <source>
        <dbReference type="ARBA" id="ARBA00022598"/>
    </source>
</evidence>
<dbReference type="SUPFAM" id="SSF52540">
    <property type="entry name" value="P-loop containing nucleoside triphosphate hydrolases"/>
    <property type="match status" value="1"/>
</dbReference>
<feature type="binding site" evidence="8">
    <location>
        <position position="37"/>
    </location>
    <ligand>
        <name>Mg(2+)</name>
        <dbReference type="ChEBI" id="CHEBI:18420"/>
    </ligand>
</feature>
<comment type="subcellular location">
    <subcellularLocation>
        <location evidence="8">Cytoplasm</location>
    </subcellularLocation>
</comment>
<feature type="binding site" evidence="8">
    <location>
        <position position="175"/>
    </location>
    <ligand>
        <name>IMP</name>
        <dbReference type="ChEBI" id="CHEBI:58053"/>
        <note>ligand shared between dimeric partners</note>
    </ligand>
</feature>
<accession>A0A7X0H485</accession>
<dbReference type="NCBIfam" id="TIGR00184">
    <property type="entry name" value="purA"/>
    <property type="match status" value="1"/>
</dbReference>
<evidence type="ECO:0000256" key="1">
    <source>
        <dbReference type="ARBA" id="ARBA00011738"/>
    </source>
</evidence>
<feature type="binding site" evidence="8">
    <location>
        <position position="64"/>
    </location>
    <ligand>
        <name>Mg(2+)</name>
        <dbReference type="ChEBI" id="CHEBI:18420"/>
    </ligand>
</feature>
<feature type="binding site" description="in other chain" evidence="8">
    <location>
        <position position="161"/>
    </location>
    <ligand>
        <name>IMP</name>
        <dbReference type="ChEBI" id="CHEBI:58053"/>
        <note>ligand shared between dimeric partners</note>
    </ligand>
</feature>
<dbReference type="GO" id="GO:0005525">
    <property type="term" value="F:GTP binding"/>
    <property type="evidence" value="ECO:0007669"/>
    <property type="project" value="UniProtKB-UniRule"/>
</dbReference>
<dbReference type="GO" id="GO:0004019">
    <property type="term" value="F:adenylosuccinate synthase activity"/>
    <property type="evidence" value="ECO:0007669"/>
    <property type="project" value="UniProtKB-UniRule"/>
</dbReference>
<feature type="binding site" evidence="8">
    <location>
        <position position="343"/>
    </location>
    <ligand>
        <name>GTP</name>
        <dbReference type="ChEBI" id="CHEBI:37565"/>
    </ligand>
</feature>
<dbReference type="UniPathway" id="UPA00075">
    <property type="reaction ID" value="UER00335"/>
</dbReference>
<evidence type="ECO:0000256" key="6">
    <source>
        <dbReference type="ARBA" id="ARBA00022842"/>
    </source>
</evidence>
<comment type="pathway">
    <text evidence="8 10">Purine metabolism; AMP biosynthesis via de novo pathway; AMP from IMP: step 1/2.</text>
</comment>
<dbReference type="PANTHER" id="PTHR11846">
    <property type="entry name" value="ADENYLOSUCCINATE SYNTHETASE"/>
    <property type="match status" value="1"/>
</dbReference>
<dbReference type="Gene3D" id="3.90.170.10">
    <property type="entry name" value="Adenylosuccinate Synthetase, subunit A, domain 3"/>
    <property type="match status" value="1"/>
</dbReference>
<dbReference type="InterPro" id="IPR042109">
    <property type="entry name" value="Adenylosuccinate_synth_dom1"/>
</dbReference>
<gene>
    <name evidence="8" type="primary">purA</name>
    <name evidence="11" type="ORF">HNQ40_000573</name>
</gene>
<dbReference type="EMBL" id="JACHGY010000001">
    <property type="protein sequence ID" value="MBB6428767.1"/>
    <property type="molecule type" value="Genomic_DNA"/>
</dbReference>
<feature type="binding site" description="in other chain" evidence="8">
    <location>
        <begin position="37"/>
        <end position="40"/>
    </location>
    <ligand>
        <name>IMP</name>
        <dbReference type="ChEBI" id="CHEBI:58053"/>
        <note>ligand shared between dimeric partners</note>
    </ligand>
</feature>
<name>A0A7X0H485_9BACT</name>
<feature type="binding site" evidence="8">
    <location>
        <begin position="337"/>
        <end position="343"/>
    </location>
    <ligand>
        <name>substrate</name>
    </ligand>
</feature>
<feature type="binding site" description="in other chain" evidence="8">
    <location>
        <position position="341"/>
    </location>
    <ligand>
        <name>IMP</name>
        <dbReference type="ChEBI" id="CHEBI:58053"/>
        <note>ligand shared between dimeric partners</note>
    </ligand>
</feature>
<dbReference type="PANTHER" id="PTHR11846:SF0">
    <property type="entry name" value="ADENYLOSUCCINATE SYNTHETASE"/>
    <property type="match status" value="1"/>
</dbReference>
<dbReference type="InterPro" id="IPR033128">
    <property type="entry name" value="Adenylosuccin_syn_Lys_AS"/>
</dbReference>
<feature type="active site" description="Proton donor" evidence="8">
    <location>
        <position position="65"/>
    </location>
</feature>
<evidence type="ECO:0000256" key="5">
    <source>
        <dbReference type="ARBA" id="ARBA00022755"/>
    </source>
</evidence>
<evidence type="ECO:0000256" key="8">
    <source>
        <dbReference type="HAMAP-Rule" id="MF_00011"/>
    </source>
</evidence>
<keyword evidence="2 8" id="KW-0436">Ligase</keyword>
<dbReference type="RefSeq" id="WP_221435349.1">
    <property type="nucleotide sequence ID" value="NZ_JACHGY010000001.1"/>
</dbReference>
<dbReference type="InterPro" id="IPR018220">
    <property type="entry name" value="Adenylosuccin_syn_GTP-bd"/>
</dbReference>
<evidence type="ECO:0000256" key="4">
    <source>
        <dbReference type="ARBA" id="ARBA00022741"/>
    </source>
</evidence>
<comment type="cofactor">
    <cofactor evidence="8">
        <name>Mg(2+)</name>
        <dbReference type="ChEBI" id="CHEBI:18420"/>
    </cofactor>
    <text evidence="8">Binds 1 Mg(2+) ion per subunit.</text>
</comment>
<dbReference type="GO" id="GO:0005737">
    <property type="term" value="C:cytoplasm"/>
    <property type="evidence" value="ECO:0007669"/>
    <property type="project" value="UniProtKB-SubCell"/>
</dbReference>
<dbReference type="Pfam" id="PF00709">
    <property type="entry name" value="Adenylsucc_synt"/>
    <property type="match status" value="1"/>
</dbReference>
<keyword evidence="5 8" id="KW-0658">Purine biosynthesis</keyword>
<keyword evidence="3 8" id="KW-0479">Metal-binding</keyword>
<evidence type="ECO:0000256" key="10">
    <source>
        <dbReference type="RuleBase" id="RU000520"/>
    </source>
</evidence>
<dbReference type="InterPro" id="IPR042111">
    <property type="entry name" value="Adenylosuccinate_synth_dom3"/>
</dbReference>
<comment type="caution">
    <text evidence="11">The sequence shown here is derived from an EMBL/GenBank/DDBJ whole genome shotgun (WGS) entry which is preliminary data.</text>
</comment>
<comment type="similarity">
    <text evidence="8 10">Belongs to the adenylosuccinate synthetase family.</text>
</comment>
<proteinExistence type="inferred from homology"/>
<dbReference type="CDD" id="cd03108">
    <property type="entry name" value="AdSS"/>
    <property type="match status" value="1"/>
</dbReference>
<feature type="binding site" evidence="8">
    <location>
        <begin position="64"/>
        <end position="66"/>
    </location>
    <ligand>
        <name>GTP</name>
        <dbReference type="ChEBI" id="CHEBI:37565"/>
    </ligand>
</feature>
<dbReference type="PROSITE" id="PS00513">
    <property type="entry name" value="ADENYLOSUCCIN_SYN_2"/>
    <property type="match status" value="1"/>
</dbReference>
<feature type="binding site" evidence="8">
    <location>
        <begin position="369"/>
        <end position="371"/>
    </location>
    <ligand>
        <name>GTP</name>
        <dbReference type="ChEBI" id="CHEBI:37565"/>
    </ligand>
</feature>
<evidence type="ECO:0000313" key="12">
    <source>
        <dbReference type="Proteomes" id="UP000541810"/>
    </source>
</evidence>
<dbReference type="PROSITE" id="PS01266">
    <property type="entry name" value="ADENYLOSUCCIN_SYN_1"/>
    <property type="match status" value="1"/>
</dbReference>
<dbReference type="Gene3D" id="1.10.300.10">
    <property type="entry name" value="Adenylosuccinate Synthetase, subunit A, domain 2"/>
    <property type="match status" value="1"/>
</dbReference>
<dbReference type="NCBIfam" id="NF002223">
    <property type="entry name" value="PRK01117.1"/>
    <property type="match status" value="1"/>
</dbReference>
<dbReference type="GO" id="GO:0000287">
    <property type="term" value="F:magnesium ion binding"/>
    <property type="evidence" value="ECO:0007669"/>
    <property type="project" value="UniProtKB-UniRule"/>
</dbReference>
<sequence length="462" mass="49755">MATTTSSAAPSAEVQDMIDRLNLKPGHAAVVGLQWGDEGKGKVVDLLTAGFDVVARYNGGANAGHTVCVGDKKYALHLIPSGILYPDKLNVLGNGVVIDPEQVVKEITGLRAQELKLDDNFVISDRAHVVMPYHKAQDALQEAAYVMPNALDQTIEGIGTTGRGIGPCYADKALRSTAVRMSDLKDFDELKHKLHRIVPIKNATLAALAQYANEAFTPINVDELLAWLKPLAEQLVPHLTDGAGVLHDRIQKGDRILFEGANATLLDIDHGTYPYVTSSNCSSLGVHTGTGVAGHHVTNVIGIVKAYQTRVGGGPMPTQLDDETGERIRQVGREFGTTTGRPRRTGWLDLVALKYTATVSGATGMAIMLLDVLAGLPKLKVCTAYEIDGQRTTNFPADIGVFSKAKPVYETLPGFPEDVTECTDYDQLPEAARGYLKFVEDFLGVPIVMVSVGPKRSQSIFR</sequence>
<comment type="function">
    <text evidence="8">Plays an important role in the de novo pathway of purine nucleotide biosynthesis. Catalyzes the first committed step in the biosynthesis of AMP from IMP.</text>
</comment>
<feature type="active site" description="Proton acceptor" evidence="8">
    <location>
        <position position="37"/>
    </location>
</feature>
<dbReference type="InterPro" id="IPR027417">
    <property type="entry name" value="P-loop_NTPase"/>
</dbReference>
<dbReference type="EC" id="6.3.4.4" evidence="8 10"/>
<feature type="binding site" evidence="8">
    <location>
        <begin position="36"/>
        <end position="42"/>
    </location>
    <ligand>
        <name>GTP</name>
        <dbReference type="ChEBI" id="CHEBI:37565"/>
    </ligand>
</feature>
<feature type="binding site" description="in other chain" evidence="8">
    <location>
        <position position="277"/>
    </location>
    <ligand>
        <name>IMP</name>
        <dbReference type="ChEBI" id="CHEBI:58053"/>
        <note>ligand shared between dimeric partners</note>
    </ligand>
</feature>